<name>A0A2U1KLQ8_ARTAN</name>
<reference evidence="1 2" key="1">
    <citation type="journal article" date="2018" name="Mol. Plant">
        <title>The genome of Artemisia annua provides insight into the evolution of Asteraceae family and artemisinin biosynthesis.</title>
        <authorList>
            <person name="Shen Q."/>
            <person name="Zhang L."/>
            <person name="Liao Z."/>
            <person name="Wang S."/>
            <person name="Yan T."/>
            <person name="Shi P."/>
            <person name="Liu M."/>
            <person name="Fu X."/>
            <person name="Pan Q."/>
            <person name="Wang Y."/>
            <person name="Lv Z."/>
            <person name="Lu X."/>
            <person name="Zhang F."/>
            <person name="Jiang W."/>
            <person name="Ma Y."/>
            <person name="Chen M."/>
            <person name="Hao X."/>
            <person name="Li L."/>
            <person name="Tang Y."/>
            <person name="Lv G."/>
            <person name="Zhou Y."/>
            <person name="Sun X."/>
            <person name="Brodelius P.E."/>
            <person name="Rose J.K.C."/>
            <person name="Tang K."/>
        </authorList>
    </citation>
    <scope>NUCLEOTIDE SEQUENCE [LARGE SCALE GENOMIC DNA]</scope>
    <source>
        <strain evidence="2">cv. Huhao1</strain>
        <tissue evidence="1">Leaf</tissue>
    </source>
</reference>
<dbReference type="EMBL" id="PKPP01016433">
    <property type="protein sequence ID" value="PWA37720.1"/>
    <property type="molecule type" value="Genomic_DNA"/>
</dbReference>
<dbReference type="Proteomes" id="UP000245207">
    <property type="component" value="Unassembled WGS sequence"/>
</dbReference>
<protein>
    <submittedName>
        <fullName evidence="1">Uncharacterized protein</fullName>
    </submittedName>
</protein>
<proteinExistence type="predicted"/>
<dbReference type="AlphaFoldDB" id="A0A2U1KLQ8"/>
<evidence type="ECO:0000313" key="1">
    <source>
        <dbReference type="EMBL" id="PWA37720.1"/>
    </source>
</evidence>
<evidence type="ECO:0000313" key="2">
    <source>
        <dbReference type="Proteomes" id="UP000245207"/>
    </source>
</evidence>
<sequence>MAATGSFLFSRELGISRSSVYISQAKLESFRKTLMMSLQDEDGSSNKSRGVYFEL</sequence>
<accession>A0A2U1KLQ8</accession>
<comment type="caution">
    <text evidence="1">The sequence shown here is derived from an EMBL/GenBank/DDBJ whole genome shotgun (WGS) entry which is preliminary data.</text>
</comment>
<gene>
    <name evidence="1" type="ORF">CTI12_AA588790</name>
</gene>
<keyword evidence="2" id="KW-1185">Reference proteome</keyword>
<organism evidence="1 2">
    <name type="scientific">Artemisia annua</name>
    <name type="common">Sweet wormwood</name>
    <dbReference type="NCBI Taxonomy" id="35608"/>
    <lineage>
        <taxon>Eukaryota</taxon>
        <taxon>Viridiplantae</taxon>
        <taxon>Streptophyta</taxon>
        <taxon>Embryophyta</taxon>
        <taxon>Tracheophyta</taxon>
        <taxon>Spermatophyta</taxon>
        <taxon>Magnoliopsida</taxon>
        <taxon>eudicotyledons</taxon>
        <taxon>Gunneridae</taxon>
        <taxon>Pentapetalae</taxon>
        <taxon>asterids</taxon>
        <taxon>campanulids</taxon>
        <taxon>Asterales</taxon>
        <taxon>Asteraceae</taxon>
        <taxon>Asteroideae</taxon>
        <taxon>Anthemideae</taxon>
        <taxon>Artemisiinae</taxon>
        <taxon>Artemisia</taxon>
    </lineage>
</organism>